<comment type="similarity">
    <text evidence="1">Belongs to the 'GDSL' lipolytic enzyme family.</text>
</comment>
<keyword evidence="2" id="KW-0732">Signal</keyword>
<dbReference type="EMBL" id="VEPZ02001737">
    <property type="protein sequence ID" value="KAE8659585.1"/>
    <property type="molecule type" value="Genomic_DNA"/>
</dbReference>
<evidence type="ECO:0000313" key="3">
    <source>
        <dbReference type="EMBL" id="KAE8659585.1"/>
    </source>
</evidence>
<gene>
    <name evidence="3" type="ORF">F3Y22_tig00116962pilonHSYRG00696</name>
</gene>
<dbReference type="InterPro" id="IPR036514">
    <property type="entry name" value="SGNH_hydro_sf"/>
</dbReference>
<dbReference type="AlphaFoldDB" id="A0A6A2WWD5"/>
<dbReference type="GO" id="GO:0016298">
    <property type="term" value="F:lipase activity"/>
    <property type="evidence" value="ECO:0007669"/>
    <property type="project" value="TreeGrafter"/>
</dbReference>
<dbReference type="InterPro" id="IPR044552">
    <property type="entry name" value="GLIP1-5/GLL25"/>
</dbReference>
<reference evidence="3" key="1">
    <citation type="submission" date="2019-09" db="EMBL/GenBank/DDBJ databases">
        <title>Draft genome information of white flower Hibiscus syriacus.</title>
        <authorList>
            <person name="Kim Y.-M."/>
        </authorList>
    </citation>
    <scope>NUCLEOTIDE SEQUENCE [LARGE SCALE GENOMIC DNA]</scope>
    <source>
        <strain evidence="3">YM2019G1</strain>
    </source>
</reference>
<dbReference type="InterPro" id="IPR001087">
    <property type="entry name" value="GDSL"/>
</dbReference>
<dbReference type="PANTHER" id="PTHR45966:SF4">
    <property type="entry name" value="GDSL ESTERASE_LIPASE 5"/>
    <property type="match status" value="1"/>
</dbReference>
<comment type="caution">
    <text evidence="3">The sequence shown here is derived from an EMBL/GenBank/DDBJ whole genome shotgun (WGS) entry which is preliminary data.</text>
</comment>
<evidence type="ECO:0000256" key="1">
    <source>
        <dbReference type="ARBA" id="ARBA00008668"/>
    </source>
</evidence>
<accession>A0A6A2WWD5</accession>
<evidence type="ECO:0000313" key="4">
    <source>
        <dbReference type="Proteomes" id="UP000436088"/>
    </source>
</evidence>
<dbReference type="Pfam" id="PF00657">
    <property type="entry name" value="Lipase_GDSL"/>
    <property type="match status" value="1"/>
</dbReference>
<keyword evidence="4" id="KW-1185">Reference proteome</keyword>
<dbReference type="Proteomes" id="UP000436088">
    <property type="component" value="Unassembled WGS sequence"/>
</dbReference>
<dbReference type="Gene3D" id="3.40.50.1110">
    <property type="entry name" value="SGNH hydrolase"/>
    <property type="match status" value="1"/>
</dbReference>
<evidence type="ECO:0000256" key="2">
    <source>
        <dbReference type="ARBA" id="ARBA00022729"/>
    </source>
</evidence>
<dbReference type="PANTHER" id="PTHR45966">
    <property type="entry name" value="GDSL-LIKE LIPASE/ACYLHYDROLASE"/>
    <property type="match status" value="1"/>
</dbReference>
<proteinExistence type="inferred from homology"/>
<sequence>MLQREITGAAAWKEARAFLHLRFSDGRLMPDFIAKRAKLPLIPPFLQPGFRRYYHGVNFASSGAGALAQTFQGFVIDLKTQLSNYKRVVSGDEDNPVREQWKLLGGSNETCNLHNKALSKLLLELEERFKGFKYSLFDFNSNLRQRMKHPFTYGFKEGETACCEVGNMEEYSAGGGKGR</sequence>
<organism evidence="3 4">
    <name type="scientific">Hibiscus syriacus</name>
    <name type="common">Rose of Sharon</name>
    <dbReference type="NCBI Taxonomy" id="106335"/>
    <lineage>
        <taxon>Eukaryota</taxon>
        <taxon>Viridiplantae</taxon>
        <taxon>Streptophyta</taxon>
        <taxon>Embryophyta</taxon>
        <taxon>Tracheophyta</taxon>
        <taxon>Spermatophyta</taxon>
        <taxon>Magnoliopsida</taxon>
        <taxon>eudicotyledons</taxon>
        <taxon>Gunneridae</taxon>
        <taxon>Pentapetalae</taxon>
        <taxon>rosids</taxon>
        <taxon>malvids</taxon>
        <taxon>Malvales</taxon>
        <taxon>Malvaceae</taxon>
        <taxon>Malvoideae</taxon>
        <taxon>Hibiscus</taxon>
    </lineage>
</organism>
<protein>
    <submittedName>
        <fullName evidence="3">Late embryoproteinsis abundant hydroxyproline-rich glycoprotein family</fullName>
    </submittedName>
</protein>
<name>A0A6A2WWD5_HIBSY</name>